<evidence type="ECO:0000256" key="5">
    <source>
        <dbReference type="PIRNR" id="PIRNR019574"/>
    </source>
</evidence>
<dbReference type="SUPFAM" id="SSF53850">
    <property type="entry name" value="Periplasmic binding protein-like II"/>
    <property type="match status" value="1"/>
</dbReference>
<dbReference type="PRINTS" id="PR00909">
    <property type="entry name" value="SPERMDNBNDNG"/>
</dbReference>
<dbReference type="GO" id="GO:0015846">
    <property type="term" value="P:polyamine transport"/>
    <property type="evidence" value="ECO:0007669"/>
    <property type="project" value="InterPro"/>
</dbReference>
<dbReference type="CDD" id="cd13659">
    <property type="entry name" value="PBP2_PotF"/>
    <property type="match status" value="1"/>
</dbReference>
<dbReference type="KEGG" id="naci:NUH88_13615"/>
<dbReference type="AlphaFoldDB" id="A0A9J7ANC9"/>
<protein>
    <recommendedName>
        <fullName evidence="5">Putrescine-binding periplasmic protein</fullName>
    </recommendedName>
</protein>
<accession>A0A9J7ANC9</accession>
<evidence type="ECO:0000256" key="3">
    <source>
        <dbReference type="ARBA" id="ARBA00022729"/>
    </source>
</evidence>
<dbReference type="Pfam" id="PF13416">
    <property type="entry name" value="SBP_bac_8"/>
    <property type="match status" value="1"/>
</dbReference>
<dbReference type="GO" id="GO:0019808">
    <property type="term" value="F:polyamine binding"/>
    <property type="evidence" value="ECO:0007669"/>
    <property type="project" value="InterPro"/>
</dbReference>
<gene>
    <name evidence="6" type="ORF">NUH88_13615</name>
</gene>
<keyword evidence="3" id="KW-0732">Signal</keyword>
<dbReference type="InterPro" id="IPR006059">
    <property type="entry name" value="SBP"/>
</dbReference>
<keyword evidence="2 5" id="KW-0813">Transport</keyword>
<keyword evidence="4 5" id="KW-0574">Periplasm</keyword>
<comment type="similarity">
    <text evidence="5">Belongs to the bacterial solute-binding protein PotD/PotF family.</text>
</comment>
<dbReference type="PANTHER" id="PTHR30222:SF12">
    <property type="entry name" value="NORSPERMIDINE SENSOR"/>
    <property type="match status" value="1"/>
</dbReference>
<dbReference type="Gene3D" id="3.40.190.10">
    <property type="entry name" value="Periplasmic binding protein-like II"/>
    <property type="match status" value="2"/>
</dbReference>
<dbReference type="PIRSF" id="PIRSF019574">
    <property type="entry name" value="Periplasmic_polyamine_BP"/>
    <property type="match status" value="1"/>
</dbReference>
<dbReference type="PANTHER" id="PTHR30222">
    <property type="entry name" value="SPERMIDINE/PUTRESCINE-BINDING PERIPLASMIC PROTEIN"/>
    <property type="match status" value="1"/>
</dbReference>
<evidence type="ECO:0000256" key="4">
    <source>
        <dbReference type="ARBA" id="ARBA00022764"/>
    </source>
</evidence>
<proteinExistence type="inferred from homology"/>
<dbReference type="GO" id="GO:0042597">
    <property type="term" value="C:periplasmic space"/>
    <property type="evidence" value="ECO:0007669"/>
    <property type="project" value="UniProtKB-SubCell"/>
</dbReference>
<evidence type="ECO:0000313" key="6">
    <source>
        <dbReference type="EMBL" id="UUX48450.1"/>
    </source>
</evidence>
<evidence type="ECO:0000256" key="1">
    <source>
        <dbReference type="ARBA" id="ARBA00004418"/>
    </source>
</evidence>
<dbReference type="EMBL" id="CP102480">
    <property type="protein sequence ID" value="UUX48450.1"/>
    <property type="molecule type" value="Genomic_DNA"/>
</dbReference>
<organism evidence="6 7">
    <name type="scientific">Nisaea acidiphila</name>
    <dbReference type="NCBI Taxonomy" id="1862145"/>
    <lineage>
        <taxon>Bacteria</taxon>
        <taxon>Pseudomonadati</taxon>
        <taxon>Pseudomonadota</taxon>
        <taxon>Alphaproteobacteria</taxon>
        <taxon>Rhodospirillales</taxon>
        <taxon>Thalassobaculaceae</taxon>
        <taxon>Nisaea</taxon>
    </lineage>
</organism>
<dbReference type="InterPro" id="IPR001188">
    <property type="entry name" value="Sperm_putr-bd"/>
</dbReference>
<dbReference type="RefSeq" id="WP_257766957.1">
    <property type="nucleotide sequence ID" value="NZ_CP102480.1"/>
</dbReference>
<comment type="subcellular location">
    <subcellularLocation>
        <location evidence="1 5">Periplasm</location>
    </subcellularLocation>
</comment>
<evidence type="ECO:0000313" key="7">
    <source>
        <dbReference type="Proteomes" id="UP001060336"/>
    </source>
</evidence>
<reference evidence="6" key="1">
    <citation type="submission" date="2022-08" db="EMBL/GenBank/DDBJ databases">
        <title>Nisaea acidiphila sp. nov., isolated from a marine algal debris and emended description of the genus Nisaea Urios et al. 2008.</title>
        <authorList>
            <person name="Kwon K."/>
        </authorList>
    </citation>
    <scope>NUCLEOTIDE SEQUENCE</scope>
    <source>
        <strain evidence="6">MEBiC11861</strain>
    </source>
</reference>
<dbReference type="Proteomes" id="UP001060336">
    <property type="component" value="Chromosome"/>
</dbReference>
<evidence type="ECO:0000256" key="2">
    <source>
        <dbReference type="ARBA" id="ARBA00022448"/>
    </source>
</evidence>
<keyword evidence="7" id="KW-1185">Reference proteome</keyword>
<comment type="function">
    <text evidence="5">Required for the activity of the bacterial periplasmic transport system of putrescine.</text>
</comment>
<sequence length="365" mass="39848">MRVGTIIQAVAVAALVLGAGRAGAEEKLLNVYNWSDYIAEDTIAKFEAETGIKVNYDVFDSNEILEAKLLTGSTGYDVVVPTANFLERQIKAGVFRALDKSKLPNLANMDPVIAARVALHDPDNAHSVTYMWGTTGFGYNVKAIKDRLGDMPTDSWGLFFDPAVVSKLADCGVALLDAPTDVMQTALNYLGLDPNSESPDDLAKSEELLAKIRPHLRYFHSSQYIDDLANGEICLAMGYSGDILQAADRAAEANQGVEVQYVIPKEGAVIWFDMLAIPADAPHPENAHAFIDFIMKPEIAADISNYVLYANANAASLPMVDEAVKSNPSVYPTEAVKENLFPMLARSARYDRLLKRSWTRLKAGQ</sequence>
<name>A0A9J7ANC9_9PROT</name>